<evidence type="ECO:0000256" key="1">
    <source>
        <dbReference type="ARBA" id="ARBA00008791"/>
    </source>
</evidence>
<dbReference type="Gene3D" id="3.40.50.620">
    <property type="entry name" value="HUPs"/>
    <property type="match status" value="1"/>
</dbReference>
<reference evidence="5 6" key="1">
    <citation type="submission" date="2015-01" db="EMBL/GenBank/DDBJ databases">
        <title>Desulfovibrio sp. JC271 draft genome sequence.</title>
        <authorList>
            <person name="Shivani Y."/>
            <person name="Subhash Y."/>
            <person name="Sasikala C."/>
            <person name="Ramana C.V."/>
        </authorList>
    </citation>
    <scope>NUCLEOTIDE SEQUENCE [LARGE SCALE GENOMIC DNA]</scope>
    <source>
        <strain evidence="5 6">JC271</strain>
    </source>
</reference>
<evidence type="ECO:0000256" key="2">
    <source>
        <dbReference type="ARBA" id="ARBA00022741"/>
    </source>
</evidence>
<dbReference type="GO" id="GO:0005524">
    <property type="term" value="F:ATP binding"/>
    <property type="evidence" value="ECO:0007669"/>
    <property type="project" value="UniProtKB-KW"/>
</dbReference>
<dbReference type="PANTHER" id="PTHR46268:SF27">
    <property type="entry name" value="UNIVERSAL STRESS PROTEIN RV2623"/>
    <property type="match status" value="1"/>
</dbReference>
<evidence type="ECO:0000259" key="4">
    <source>
        <dbReference type="Pfam" id="PF00582"/>
    </source>
</evidence>
<accession>A0A1B7X8V0</accession>
<dbReference type="PATRIC" id="fig|1560234.3.peg.2683"/>
<comment type="similarity">
    <text evidence="1">Belongs to the universal stress protein A family.</text>
</comment>
<dbReference type="Pfam" id="PF00582">
    <property type="entry name" value="Usp"/>
    <property type="match status" value="1"/>
</dbReference>
<feature type="domain" description="UspA" evidence="4">
    <location>
        <begin position="5"/>
        <end position="160"/>
    </location>
</feature>
<dbReference type="PANTHER" id="PTHR46268">
    <property type="entry name" value="STRESS RESPONSE PROTEIN NHAX"/>
    <property type="match status" value="1"/>
</dbReference>
<evidence type="ECO:0000313" key="5">
    <source>
        <dbReference type="EMBL" id="OBQ45803.1"/>
    </source>
</evidence>
<dbReference type="InterPro" id="IPR006016">
    <property type="entry name" value="UspA"/>
</dbReference>
<comment type="caution">
    <text evidence="5">The sequence shown here is derived from an EMBL/GenBank/DDBJ whole genome shotgun (WGS) entry which is preliminary data.</text>
</comment>
<dbReference type="SUPFAM" id="SSF52402">
    <property type="entry name" value="Adenine nucleotide alpha hydrolases-like"/>
    <property type="match status" value="1"/>
</dbReference>
<keyword evidence="2" id="KW-0547">Nucleotide-binding</keyword>
<dbReference type="PRINTS" id="PR01438">
    <property type="entry name" value="UNVRSLSTRESS"/>
</dbReference>
<keyword evidence="3" id="KW-0067">ATP-binding</keyword>
<dbReference type="InterPro" id="IPR014729">
    <property type="entry name" value="Rossmann-like_a/b/a_fold"/>
</dbReference>
<protein>
    <recommendedName>
        <fullName evidence="4">UspA domain-containing protein</fullName>
    </recommendedName>
</protein>
<gene>
    <name evidence="5" type="ORF">SP90_16045</name>
</gene>
<dbReference type="RefSeq" id="WP_066858715.1">
    <property type="nucleotide sequence ID" value="NZ_JXMS01000040.1"/>
</dbReference>
<dbReference type="AlphaFoldDB" id="A0A1B7X8V0"/>
<evidence type="ECO:0000256" key="3">
    <source>
        <dbReference type="ARBA" id="ARBA00022840"/>
    </source>
</evidence>
<dbReference type="OrthoDB" id="3217301at2"/>
<dbReference type="InterPro" id="IPR006015">
    <property type="entry name" value="Universal_stress_UspA"/>
</dbReference>
<dbReference type="CDD" id="cd00293">
    <property type="entry name" value="USP-like"/>
    <property type="match status" value="1"/>
</dbReference>
<dbReference type="Proteomes" id="UP000091979">
    <property type="component" value="Unassembled WGS sequence"/>
</dbReference>
<evidence type="ECO:0000313" key="6">
    <source>
        <dbReference type="Proteomes" id="UP000091979"/>
    </source>
</evidence>
<dbReference type="STRING" id="1560234.SP90_16045"/>
<name>A0A1B7X8V0_9BACT</name>
<keyword evidence="6" id="KW-1185">Reference proteome</keyword>
<organism evidence="5 6">
    <name type="scientific">Halodesulfovibrio spirochaetisodalis</name>
    <dbReference type="NCBI Taxonomy" id="1560234"/>
    <lineage>
        <taxon>Bacteria</taxon>
        <taxon>Pseudomonadati</taxon>
        <taxon>Thermodesulfobacteriota</taxon>
        <taxon>Desulfovibrionia</taxon>
        <taxon>Desulfovibrionales</taxon>
        <taxon>Desulfovibrionaceae</taxon>
        <taxon>Halodesulfovibrio</taxon>
    </lineage>
</organism>
<dbReference type="EMBL" id="JXMS01000040">
    <property type="protein sequence ID" value="OBQ45803.1"/>
    <property type="molecule type" value="Genomic_DNA"/>
</dbReference>
<sequence>MLPHIQKILYATDLSEPAKHALGYALSVAKQYQADLMLLHVIPDWAKNVTLASGLDFATIYDENTWLKIKDDVLRTSMKHARERIASTYKTYKYELEESGIATSVHVLTGHPVNTILQFAKEADLVIMGTYGHSKLGSLFAGSVAQGVISRSHTPVMVIPLQKDGTAPPAVKNNLRD</sequence>
<proteinExistence type="inferred from homology"/>